<sequence length="102" mass="10516">MSTWPIWTVGAVLLIGAGFAAVAVPRLRAGDLHRRTEWSAARAAIGTATVSRDACPVPVAEAEQLLSRAELIAAGRGGLAAARAAAECARRADALWRAAARG</sequence>
<keyword evidence="1" id="KW-0812">Transmembrane</keyword>
<evidence type="ECO:0000313" key="3">
    <source>
        <dbReference type="Proteomes" id="UP000681340"/>
    </source>
</evidence>
<dbReference type="AlphaFoldDB" id="A0A919VTV6"/>
<feature type="transmembrane region" description="Helical" evidence="1">
    <location>
        <begin position="6"/>
        <end position="25"/>
    </location>
</feature>
<dbReference type="RefSeq" id="WP_212992584.1">
    <property type="nucleotide sequence ID" value="NZ_BAABEA010000001.1"/>
</dbReference>
<keyword evidence="1" id="KW-0472">Membrane</keyword>
<reference evidence="2" key="1">
    <citation type="submission" date="2021-03" db="EMBL/GenBank/DDBJ databases">
        <title>Whole genome shotgun sequence of Actinoplanes auranticolor NBRC 12245.</title>
        <authorList>
            <person name="Komaki H."/>
            <person name="Tamura T."/>
        </authorList>
    </citation>
    <scope>NUCLEOTIDE SEQUENCE</scope>
    <source>
        <strain evidence="2">NBRC 12245</strain>
    </source>
</reference>
<accession>A0A919VTV6</accession>
<comment type="caution">
    <text evidence="2">The sequence shown here is derived from an EMBL/GenBank/DDBJ whole genome shotgun (WGS) entry which is preliminary data.</text>
</comment>
<dbReference type="EMBL" id="BOQL01000058">
    <property type="protein sequence ID" value="GIM75672.1"/>
    <property type="molecule type" value="Genomic_DNA"/>
</dbReference>
<dbReference type="Pfam" id="PF19941">
    <property type="entry name" value="DUF6403"/>
    <property type="match status" value="1"/>
</dbReference>
<gene>
    <name evidence="2" type="ORF">Aau02nite_67120</name>
</gene>
<evidence type="ECO:0000256" key="1">
    <source>
        <dbReference type="SAM" id="Phobius"/>
    </source>
</evidence>
<keyword evidence="3" id="KW-1185">Reference proteome</keyword>
<keyword evidence="1" id="KW-1133">Transmembrane helix</keyword>
<dbReference type="Proteomes" id="UP000681340">
    <property type="component" value="Unassembled WGS sequence"/>
</dbReference>
<protein>
    <submittedName>
        <fullName evidence="2">Uncharacterized protein</fullName>
    </submittedName>
</protein>
<proteinExistence type="predicted"/>
<name>A0A919VTV6_9ACTN</name>
<dbReference type="InterPro" id="IPR045645">
    <property type="entry name" value="DUF6403"/>
</dbReference>
<organism evidence="2 3">
    <name type="scientific">Actinoplanes auranticolor</name>
    <dbReference type="NCBI Taxonomy" id="47988"/>
    <lineage>
        <taxon>Bacteria</taxon>
        <taxon>Bacillati</taxon>
        <taxon>Actinomycetota</taxon>
        <taxon>Actinomycetes</taxon>
        <taxon>Micromonosporales</taxon>
        <taxon>Micromonosporaceae</taxon>
        <taxon>Actinoplanes</taxon>
    </lineage>
</organism>
<evidence type="ECO:0000313" key="2">
    <source>
        <dbReference type="EMBL" id="GIM75672.1"/>
    </source>
</evidence>